<keyword evidence="3" id="KW-1185">Reference proteome</keyword>
<dbReference type="Proteomes" id="UP000530038">
    <property type="component" value="Unassembled WGS sequence"/>
</dbReference>
<name>A0ABR5ZDB3_9GAMM</name>
<proteinExistence type="predicted"/>
<accession>A0ABR5ZDB3</accession>
<gene>
    <name evidence="2" type="ORF">H2Y56_10500</name>
</gene>
<protein>
    <submittedName>
        <fullName evidence="2">Uncharacterized protein</fullName>
    </submittedName>
</protein>
<dbReference type="InterPro" id="IPR024453">
    <property type="entry name" value="Peptidase_C92"/>
</dbReference>
<dbReference type="SUPFAM" id="SSF54001">
    <property type="entry name" value="Cysteine proteinases"/>
    <property type="match status" value="1"/>
</dbReference>
<dbReference type="EMBL" id="JACERK010000004">
    <property type="protein sequence ID" value="MBA5232545.1"/>
    <property type="molecule type" value="Genomic_DNA"/>
</dbReference>
<evidence type="ECO:0000313" key="2">
    <source>
        <dbReference type="EMBL" id="MBA5232545.1"/>
    </source>
</evidence>
<feature type="region of interest" description="Disordered" evidence="1">
    <location>
        <begin position="256"/>
        <end position="279"/>
    </location>
</feature>
<dbReference type="Gene3D" id="3.90.1720.10">
    <property type="entry name" value="endopeptidase domain like (from Nostoc punctiforme)"/>
    <property type="match status" value="1"/>
</dbReference>
<reference evidence="2 3" key="1">
    <citation type="submission" date="2020-07" db="EMBL/GenBank/DDBJ databases">
        <title>Characterization of Pectobacterium aroidearum strains causing soft rot on Amorphophallus konjac.</title>
        <authorList>
            <person name="Xie H."/>
        </authorList>
    </citation>
    <scope>NUCLEOTIDE SEQUENCE [LARGE SCALE GENOMIC DNA]</scope>
    <source>
        <strain evidence="2 3">MY10</strain>
    </source>
</reference>
<evidence type="ECO:0000313" key="3">
    <source>
        <dbReference type="Proteomes" id="UP000530038"/>
    </source>
</evidence>
<evidence type="ECO:0000256" key="1">
    <source>
        <dbReference type="SAM" id="MobiDB-lite"/>
    </source>
</evidence>
<dbReference type="Pfam" id="PF05708">
    <property type="entry name" value="Peptidase_C92"/>
    <property type="match status" value="1"/>
</dbReference>
<organism evidence="2 3">
    <name type="scientific">Pectobacterium aroidearum</name>
    <dbReference type="NCBI Taxonomy" id="1201031"/>
    <lineage>
        <taxon>Bacteria</taxon>
        <taxon>Pseudomonadati</taxon>
        <taxon>Pseudomonadota</taxon>
        <taxon>Gammaproteobacteria</taxon>
        <taxon>Enterobacterales</taxon>
        <taxon>Pectobacteriaceae</taxon>
        <taxon>Pectobacterium</taxon>
    </lineage>
</organism>
<sequence length="279" mass="32066">MQTPSCTGDIILFSRPQKSANIVVQSVLTRCKAKHHHVAIALYNHSLIHAMPKLGIHLRPLVEYLNENKDFVVFRHSSALSEISSEHLEKYLRYHHLQRYSLLNTIYTSPSHSFCSELAAKVYENSGMQLTHGKKKPKNVLPSDIFNYVSSSPDWVDITQHYKYFYFDNPESGSLILGAEIEQKLVDYTQQMGYGQQLLVNRINSIRTKQDHSADLLTAPMSFWTNRLARCVIIPNLLWYWGRMLTSLIRHAAEKVKNKPSPKDEIPLEKKQKSDEEGG</sequence>
<comment type="caution">
    <text evidence="2">The sequence shown here is derived from an EMBL/GenBank/DDBJ whole genome shotgun (WGS) entry which is preliminary data.</text>
</comment>
<dbReference type="RefSeq" id="WP_181829454.1">
    <property type="nucleotide sequence ID" value="NZ_CP104757.1"/>
</dbReference>
<dbReference type="InterPro" id="IPR038765">
    <property type="entry name" value="Papain-like_cys_pep_sf"/>
</dbReference>